<protein>
    <submittedName>
        <fullName evidence="1">Uncharacterized protein</fullName>
    </submittedName>
</protein>
<name>A0A9K3D2W8_9EUKA</name>
<gene>
    <name evidence="1" type="ORF">KIPB_009768</name>
</gene>
<dbReference type="AlphaFoldDB" id="A0A9K3D2W8"/>
<sequence length="84" mass="9767">MMSIELIRKASAMMESLREYIPYREVDLIGTPWYSPTDPDLPGPLEPRHVYVCQSYNLADHRMGELFDSFARAAEESFVYAYVE</sequence>
<dbReference type="EMBL" id="BDIP01003415">
    <property type="protein sequence ID" value="GIQ87677.1"/>
    <property type="molecule type" value="Genomic_DNA"/>
</dbReference>
<dbReference type="Proteomes" id="UP000265618">
    <property type="component" value="Unassembled WGS sequence"/>
</dbReference>
<accession>A0A9K3D2W8</accession>
<comment type="caution">
    <text evidence="1">The sequence shown here is derived from an EMBL/GenBank/DDBJ whole genome shotgun (WGS) entry which is preliminary data.</text>
</comment>
<evidence type="ECO:0000313" key="1">
    <source>
        <dbReference type="EMBL" id="GIQ87677.1"/>
    </source>
</evidence>
<evidence type="ECO:0000313" key="2">
    <source>
        <dbReference type="Proteomes" id="UP000265618"/>
    </source>
</evidence>
<keyword evidence="2" id="KW-1185">Reference proteome</keyword>
<reference evidence="1 2" key="1">
    <citation type="journal article" date="2018" name="PLoS ONE">
        <title>The draft genome of Kipferlia bialata reveals reductive genome evolution in fornicate parasites.</title>
        <authorList>
            <person name="Tanifuji G."/>
            <person name="Takabayashi S."/>
            <person name="Kume K."/>
            <person name="Takagi M."/>
            <person name="Nakayama T."/>
            <person name="Kamikawa R."/>
            <person name="Inagaki Y."/>
            <person name="Hashimoto T."/>
        </authorList>
    </citation>
    <scope>NUCLEOTIDE SEQUENCE [LARGE SCALE GENOMIC DNA]</scope>
    <source>
        <strain evidence="1">NY0173</strain>
    </source>
</reference>
<proteinExistence type="predicted"/>
<organism evidence="1 2">
    <name type="scientific">Kipferlia bialata</name>
    <dbReference type="NCBI Taxonomy" id="797122"/>
    <lineage>
        <taxon>Eukaryota</taxon>
        <taxon>Metamonada</taxon>
        <taxon>Carpediemonas-like organisms</taxon>
        <taxon>Kipferlia</taxon>
    </lineage>
</organism>